<comment type="caution">
    <text evidence="2">The sequence shown here is derived from an EMBL/GenBank/DDBJ whole genome shotgun (WGS) entry which is preliminary data.</text>
</comment>
<gene>
    <name evidence="2" type="ORF">GCM10009096_10130</name>
</gene>
<protein>
    <submittedName>
        <fullName evidence="2">Molybdopterin-binding protein</fullName>
    </submittedName>
</protein>
<dbReference type="InterPro" id="IPR000572">
    <property type="entry name" value="OxRdtase_Mopterin-bd_dom"/>
</dbReference>
<dbReference type="PANTHER" id="PTHR43032">
    <property type="entry name" value="PROTEIN-METHIONINE-SULFOXIDE REDUCTASE"/>
    <property type="match status" value="1"/>
</dbReference>
<dbReference type="Proteomes" id="UP001500713">
    <property type="component" value="Unassembled WGS sequence"/>
</dbReference>
<reference evidence="2 3" key="1">
    <citation type="journal article" date="2019" name="Int. J. Syst. Evol. Microbiol.">
        <title>The Global Catalogue of Microorganisms (GCM) 10K type strain sequencing project: providing services to taxonomists for standard genome sequencing and annotation.</title>
        <authorList>
            <consortium name="The Broad Institute Genomics Platform"/>
            <consortium name="The Broad Institute Genome Sequencing Center for Infectious Disease"/>
            <person name="Wu L."/>
            <person name="Ma J."/>
        </authorList>
    </citation>
    <scope>NUCLEOTIDE SEQUENCE [LARGE SCALE GENOMIC DNA]</scope>
    <source>
        <strain evidence="2 3">JCM 14162</strain>
    </source>
</reference>
<dbReference type="InterPro" id="IPR006311">
    <property type="entry name" value="TAT_signal"/>
</dbReference>
<evidence type="ECO:0000259" key="1">
    <source>
        <dbReference type="Pfam" id="PF00174"/>
    </source>
</evidence>
<dbReference type="RefSeq" id="WP_229956434.1">
    <property type="nucleotide sequence ID" value="NZ_BAAAEM010000002.1"/>
</dbReference>
<feature type="domain" description="Oxidoreductase molybdopterin-binding" evidence="1">
    <location>
        <begin position="93"/>
        <end position="227"/>
    </location>
</feature>
<dbReference type="PANTHER" id="PTHR43032:SF2">
    <property type="entry name" value="BLL0505 PROTEIN"/>
    <property type="match status" value="1"/>
</dbReference>
<keyword evidence="3" id="KW-1185">Reference proteome</keyword>
<accession>A0ABN1A9T1</accession>
<proteinExistence type="predicted"/>
<evidence type="ECO:0000313" key="2">
    <source>
        <dbReference type="EMBL" id="GAA0471173.1"/>
    </source>
</evidence>
<dbReference type="PROSITE" id="PS51318">
    <property type="entry name" value="TAT"/>
    <property type="match status" value="1"/>
</dbReference>
<dbReference type="PROSITE" id="PS51257">
    <property type="entry name" value="PROKAR_LIPOPROTEIN"/>
    <property type="match status" value="1"/>
</dbReference>
<dbReference type="Gene3D" id="3.90.420.10">
    <property type="entry name" value="Oxidoreductase, molybdopterin-binding domain"/>
    <property type="match status" value="1"/>
</dbReference>
<dbReference type="EMBL" id="BAAAEM010000002">
    <property type="protein sequence ID" value="GAA0471173.1"/>
    <property type="molecule type" value="Genomic_DNA"/>
</dbReference>
<evidence type="ECO:0000313" key="3">
    <source>
        <dbReference type="Proteomes" id="UP001500713"/>
    </source>
</evidence>
<dbReference type="SUPFAM" id="SSF56524">
    <property type="entry name" value="Oxidoreductase molybdopterin-binding domain"/>
    <property type="match status" value="1"/>
</dbReference>
<name>A0ABN1A9T1_9SPHN</name>
<sequence>MRKLLTRRSLITSAALGAGGLLIGCDALSRSPSFQNILASAEDANFLVQRALGDRMELASEYSIADLSPTFRANGTRDPGTADYAESATQGFANWQLKLTGLFKKPQNFSLSALQSMPQRTQITRHDCVEGWSAIGQWTGVPLKLLLDLAQLQDTAKFLVFHCADRLGGRPYYESIDLLDAFHPQTIMAHRLNGEAVPIENGAPLRLRVERQLGYKHAKYVTGIEAVATLDNIGEGKGGYWEDVADYEWYAGI</sequence>
<dbReference type="InterPro" id="IPR036374">
    <property type="entry name" value="OxRdtase_Mopterin-bd_sf"/>
</dbReference>
<organism evidence="2 3">
    <name type="scientific">Parasphingorhabdus litoris</name>
    <dbReference type="NCBI Taxonomy" id="394733"/>
    <lineage>
        <taxon>Bacteria</taxon>
        <taxon>Pseudomonadati</taxon>
        <taxon>Pseudomonadota</taxon>
        <taxon>Alphaproteobacteria</taxon>
        <taxon>Sphingomonadales</taxon>
        <taxon>Sphingomonadaceae</taxon>
        <taxon>Parasphingorhabdus</taxon>
    </lineage>
</organism>
<dbReference type="Pfam" id="PF00174">
    <property type="entry name" value="Oxidored_molyb"/>
    <property type="match status" value="1"/>
</dbReference>